<feature type="chain" id="PRO_5029855038" description="Interleukin-15 receptor subunit alpha" evidence="19">
    <location>
        <begin position="31"/>
        <end position="276"/>
    </location>
</feature>
<dbReference type="GO" id="GO:0005576">
    <property type="term" value="C:extracellular region"/>
    <property type="evidence" value="ECO:0007669"/>
    <property type="project" value="UniProtKB-SubCell"/>
</dbReference>
<evidence type="ECO:0000256" key="7">
    <source>
        <dbReference type="ARBA" id="ARBA00022729"/>
    </source>
</evidence>
<feature type="domain" description="Sushi" evidence="20">
    <location>
        <begin position="34"/>
        <end position="98"/>
    </location>
</feature>
<dbReference type="PROSITE" id="PS50923">
    <property type="entry name" value="SUSHI"/>
    <property type="match status" value="1"/>
</dbReference>
<dbReference type="CDD" id="cd00033">
    <property type="entry name" value="CCP"/>
    <property type="match status" value="1"/>
</dbReference>
<evidence type="ECO:0000256" key="4">
    <source>
        <dbReference type="ARBA" id="ARBA00022553"/>
    </source>
</evidence>
<evidence type="ECO:0000256" key="1">
    <source>
        <dbReference type="ARBA" id="ARBA00004239"/>
    </source>
</evidence>
<evidence type="ECO:0000256" key="15">
    <source>
        <dbReference type="ARBA" id="ARBA00062744"/>
    </source>
</evidence>
<dbReference type="HOGENOM" id="CLU_063804_2_1_1"/>
<dbReference type="GO" id="GO:0031410">
    <property type="term" value="C:cytoplasmic vesicle"/>
    <property type="evidence" value="ECO:0007669"/>
    <property type="project" value="UniProtKB-ARBA"/>
</dbReference>
<dbReference type="GO" id="GO:0009986">
    <property type="term" value="C:cell surface"/>
    <property type="evidence" value="ECO:0007669"/>
    <property type="project" value="UniProtKB-SubCell"/>
</dbReference>
<evidence type="ECO:0000313" key="21">
    <source>
        <dbReference type="Ensembl" id="ENSSHAP00000012409.2"/>
    </source>
</evidence>
<keyword evidence="10" id="KW-1015">Disulfide bond</keyword>
<keyword evidence="22" id="KW-1185">Reference proteome</keyword>
<dbReference type="GO" id="GO:0005886">
    <property type="term" value="C:plasma membrane"/>
    <property type="evidence" value="ECO:0007669"/>
    <property type="project" value="UniProtKB-ARBA"/>
</dbReference>
<protein>
    <recommendedName>
        <fullName evidence="16">Interleukin-15 receptor subunit alpha</fullName>
    </recommendedName>
</protein>
<reference evidence="21" key="2">
    <citation type="submission" date="2025-08" db="UniProtKB">
        <authorList>
            <consortium name="Ensembl"/>
        </authorList>
    </citation>
    <scope>IDENTIFICATION</scope>
</reference>
<comment type="subunit">
    <text evidence="15">The interleukin-15 receptor IL15R is a heterotrimer of IL15RA, IL2RB and IL2RG. IL15RA also self-associates. Interacts with SYK.</text>
</comment>
<keyword evidence="3" id="KW-0964">Secreted</keyword>
<keyword evidence="8 18" id="KW-1133">Transmembrane helix</keyword>
<dbReference type="GeneTree" id="ENSGT00390000000121"/>
<sequence>MAKSSRVLRCRVIALPLLWLQLLPLLPLCALREVTCPTPKSVENADIKVKSHSIESRERYVCNSGFKRQAGTSNLIQCILDHKSNTARWTETNLKCIRDPSLVHLQTSSSTMSTRKLPTPIAKGFTVEPEASKSSTTVTTETIMMSTSVSLPSSIHTESPALAGTVSKPVSKEISSEPPSATVIITTRNWSFTILAQTTAQTMEQSSPTTYGIKPDKQYYVIPYVSVTIAIILILIAPYFIYWLYTRRRDPVPEVSVGIEEIPMTGGTDREEDVDS</sequence>
<evidence type="ECO:0000256" key="18">
    <source>
        <dbReference type="SAM" id="Phobius"/>
    </source>
</evidence>
<evidence type="ECO:0000256" key="16">
    <source>
        <dbReference type="ARBA" id="ARBA00069591"/>
    </source>
</evidence>
<feature type="signal peptide" evidence="19">
    <location>
        <begin position="1"/>
        <end position="30"/>
    </location>
</feature>
<evidence type="ECO:0000256" key="17">
    <source>
        <dbReference type="PROSITE-ProRule" id="PRU00302"/>
    </source>
</evidence>
<dbReference type="PANTHER" id="PTHR15060:SF0">
    <property type="entry name" value="INTERLEUKIN-15 RECEPTOR SUBUNIT ALPHA"/>
    <property type="match status" value="1"/>
</dbReference>
<dbReference type="GO" id="GO:0031965">
    <property type="term" value="C:nuclear membrane"/>
    <property type="evidence" value="ECO:0007669"/>
    <property type="project" value="UniProtKB-SubCell"/>
</dbReference>
<evidence type="ECO:0000256" key="5">
    <source>
        <dbReference type="ARBA" id="ARBA00022659"/>
    </source>
</evidence>
<dbReference type="GeneID" id="105750697"/>
<dbReference type="Gene3D" id="2.20.28.230">
    <property type="match status" value="1"/>
</dbReference>
<evidence type="ECO:0000256" key="3">
    <source>
        <dbReference type="ARBA" id="ARBA00022525"/>
    </source>
</evidence>
<gene>
    <name evidence="21" type="primary">IL15RA</name>
</gene>
<keyword evidence="13" id="KW-0539">Nucleus</keyword>
<proteinExistence type="predicted"/>
<evidence type="ECO:0000256" key="12">
    <source>
        <dbReference type="ARBA" id="ARBA00023180"/>
    </source>
</evidence>
<keyword evidence="9 18" id="KW-0472">Membrane</keyword>
<evidence type="ECO:0000313" key="22">
    <source>
        <dbReference type="Proteomes" id="UP000007648"/>
    </source>
</evidence>
<dbReference type="InterPro" id="IPR035976">
    <property type="entry name" value="Sushi/SCR/CCP_sf"/>
</dbReference>
<keyword evidence="11" id="KW-0675">Receptor</keyword>
<dbReference type="SMART" id="SM00032">
    <property type="entry name" value="CCP"/>
    <property type="match status" value="1"/>
</dbReference>
<dbReference type="InterPro" id="IPR000436">
    <property type="entry name" value="Sushi_SCR_CCP_dom"/>
</dbReference>
<accession>G3WAF4</accession>
<keyword evidence="7 19" id="KW-0732">Signal</keyword>
<dbReference type="RefSeq" id="XP_031795853.1">
    <property type="nucleotide sequence ID" value="XM_031939993.1"/>
</dbReference>
<keyword evidence="4" id="KW-0597">Phosphoprotein</keyword>
<dbReference type="GO" id="GO:0042010">
    <property type="term" value="F:interleukin-15 receptor activity"/>
    <property type="evidence" value="ECO:0007669"/>
    <property type="project" value="InterPro"/>
</dbReference>
<dbReference type="CTD" id="3601"/>
<evidence type="ECO:0000259" key="20">
    <source>
        <dbReference type="PROSITE" id="PS50923"/>
    </source>
</evidence>
<name>G3WAF4_SARHA</name>
<dbReference type="InterPro" id="IPR042372">
    <property type="entry name" value="IL15RA"/>
</dbReference>
<feature type="transmembrane region" description="Helical" evidence="18">
    <location>
        <begin position="221"/>
        <end position="245"/>
    </location>
</feature>
<dbReference type="Ensembl" id="ENSSHAT00000012511.2">
    <property type="protein sequence ID" value="ENSSHAP00000012409.2"/>
    <property type="gene ID" value="ENSSHAG00000010627.2"/>
</dbReference>
<dbReference type="STRING" id="9305.ENSSHAP00000012409"/>
<keyword evidence="5 17" id="KW-0768">Sushi</keyword>
<evidence type="ECO:0000256" key="6">
    <source>
        <dbReference type="ARBA" id="ARBA00022692"/>
    </source>
</evidence>
<evidence type="ECO:0000256" key="9">
    <source>
        <dbReference type="ARBA" id="ARBA00023136"/>
    </source>
</evidence>
<reference evidence="21" key="3">
    <citation type="submission" date="2025-09" db="UniProtKB">
        <authorList>
            <consortium name="Ensembl"/>
        </authorList>
    </citation>
    <scope>IDENTIFICATION</scope>
</reference>
<keyword evidence="12" id="KW-0325">Glycoprotein</keyword>
<keyword evidence="6 18" id="KW-0812">Transmembrane</keyword>
<dbReference type="AlphaFoldDB" id="G3WAF4"/>
<evidence type="ECO:0000256" key="11">
    <source>
        <dbReference type="ARBA" id="ARBA00023170"/>
    </source>
</evidence>
<evidence type="ECO:0000256" key="2">
    <source>
        <dbReference type="ARBA" id="ARBA00004241"/>
    </source>
</evidence>
<dbReference type="InParanoid" id="G3WAF4"/>
<dbReference type="KEGG" id="shr:105750697"/>
<evidence type="ECO:0000256" key="13">
    <source>
        <dbReference type="ARBA" id="ARBA00023242"/>
    </source>
</evidence>
<dbReference type="SUPFAM" id="SSF57535">
    <property type="entry name" value="Complement control module/SCR domain"/>
    <property type="match status" value="1"/>
</dbReference>
<evidence type="ECO:0000256" key="14">
    <source>
        <dbReference type="ARBA" id="ARBA00046292"/>
    </source>
</evidence>
<dbReference type="PANTHER" id="PTHR15060">
    <property type="entry name" value="INTERLEUKIN-15 RECEPTOR SUBUNIT ALPHA"/>
    <property type="match status" value="1"/>
</dbReference>
<evidence type="ECO:0000256" key="10">
    <source>
        <dbReference type="ARBA" id="ARBA00023157"/>
    </source>
</evidence>
<evidence type="ECO:0000256" key="8">
    <source>
        <dbReference type="ARBA" id="ARBA00022989"/>
    </source>
</evidence>
<organism evidence="21 22">
    <name type="scientific">Sarcophilus harrisii</name>
    <name type="common">Tasmanian devil</name>
    <name type="synonym">Sarcophilus laniarius</name>
    <dbReference type="NCBI Taxonomy" id="9305"/>
    <lineage>
        <taxon>Eukaryota</taxon>
        <taxon>Metazoa</taxon>
        <taxon>Chordata</taxon>
        <taxon>Craniata</taxon>
        <taxon>Vertebrata</taxon>
        <taxon>Euteleostomi</taxon>
        <taxon>Mammalia</taxon>
        <taxon>Metatheria</taxon>
        <taxon>Dasyuromorphia</taxon>
        <taxon>Dasyuridae</taxon>
        <taxon>Sarcophilus</taxon>
    </lineage>
</organism>
<dbReference type="Proteomes" id="UP000007648">
    <property type="component" value="Unassembled WGS sequence"/>
</dbReference>
<dbReference type="FunCoup" id="G3WAF4">
    <property type="interactions" value="448"/>
</dbReference>
<dbReference type="eggNOG" id="ENOG502SG86">
    <property type="taxonomic scope" value="Eukaryota"/>
</dbReference>
<comment type="caution">
    <text evidence="17">Lacks conserved residue(s) required for the propagation of feature annotation.</text>
</comment>
<evidence type="ECO:0000256" key="19">
    <source>
        <dbReference type="SAM" id="SignalP"/>
    </source>
</evidence>
<reference evidence="21 22" key="1">
    <citation type="journal article" date="2011" name="Proc. Natl. Acad. Sci. U.S.A.">
        <title>Genetic diversity and population structure of the endangered marsupial Sarcophilus harrisii (Tasmanian devil).</title>
        <authorList>
            <person name="Miller W."/>
            <person name="Hayes V.M."/>
            <person name="Ratan A."/>
            <person name="Petersen D.C."/>
            <person name="Wittekindt N.E."/>
            <person name="Miller J."/>
            <person name="Walenz B."/>
            <person name="Knight J."/>
            <person name="Qi J."/>
            <person name="Zhao F."/>
            <person name="Wang Q."/>
            <person name="Bedoya-Reina O.C."/>
            <person name="Katiyar N."/>
            <person name="Tomsho L.P."/>
            <person name="Kasson L.M."/>
            <person name="Hardie R.A."/>
            <person name="Woodbridge P."/>
            <person name="Tindall E.A."/>
            <person name="Bertelsen M.F."/>
            <person name="Dixon D."/>
            <person name="Pyecroft S."/>
            <person name="Helgen K.M."/>
            <person name="Lesk A.M."/>
            <person name="Pringle T.H."/>
            <person name="Patterson N."/>
            <person name="Zhang Y."/>
            <person name="Kreiss A."/>
            <person name="Woods G.M."/>
            <person name="Jones M.E."/>
            <person name="Schuster S.C."/>
        </authorList>
    </citation>
    <scope>NUCLEOTIDE SEQUENCE [LARGE SCALE GENOMIC DNA]</scope>
</reference>
<dbReference type="FunFam" id="2.20.28.230:FF:000001">
    <property type="entry name" value="Interleukin 15 receptor subunit alpha"/>
    <property type="match status" value="1"/>
</dbReference>
<comment type="subcellular location">
    <subcellularLocation>
        <location evidence="2">Cell surface</location>
    </subcellularLocation>
    <subcellularLocation>
        <location evidence="14">Nucleus membrane</location>
        <topology evidence="14">Single-pass type I membrane protein</topology>
    </subcellularLocation>
    <subcellularLocation>
        <location evidence="1">Secreted</location>
        <location evidence="1">Extracellular space</location>
    </subcellularLocation>
</comment>
<dbReference type="OrthoDB" id="9944172at2759"/>
<dbReference type="Pfam" id="PF00084">
    <property type="entry name" value="Sushi"/>
    <property type="match status" value="1"/>
</dbReference>